<dbReference type="RefSeq" id="WP_114615660.1">
    <property type="nucleotide sequence ID" value="NZ_PPTO01000009.1"/>
</dbReference>
<feature type="transmembrane region" description="Helical" evidence="1">
    <location>
        <begin position="117"/>
        <end position="136"/>
    </location>
</feature>
<reference evidence="2 3" key="1">
    <citation type="journal article" date="2018" name="Elife">
        <title>Discovery and characterization of a prevalent human gut bacterial enzyme sufficient for the inactivation of a family of plant toxins.</title>
        <authorList>
            <person name="Koppel N."/>
            <person name="Bisanz J.E."/>
            <person name="Pandelia M.E."/>
            <person name="Turnbaugh P.J."/>
            <person name="Balskus E.P."/>
        </authorList>
    </citation>
    <scope>NUCLEOTIDE SEQUENCE [LARGE SCALE GENOMIC DNA]</scope>
    <source>
        <strain evidence="2 3">OB21 GAM31</strain>
    </source>
</reference>
<keyword evidence="1" id="KW-0812">Transmembrane</keyword>
<evidence type="ECO:0000313" key="2">
    <source>
        <dbReference type="EMBL" id="RDB58150.1"/>
    </source>
</evidence>
<dbReference type="AlphaFoldDB" id="A0A369LFQ1"/>
<dbReference type="Proteomes" id="UP000253975">
    <property type="component" value="Unassembled WGS sequence"/>
</dbReference>
<feature type="transmembrane region" description="Helical" evidence="1">
    <location>
        <begin position="145"/>
        <end position="168"/>
    </location>
</feature>
<feature type="transmembrane region" description="Helical" evidence="1">
    <location>
        <begin position="210"/>
        <end position="228"/>
    </location>
</feature>
<comment type="caution">
    <text evidence="2">The sequence shown here is derived from an EMBL/GenBank/DDBJ whole genome shotgun (WGS) entry which is preliminary data.</text>
</comment>
<evidence type="ECO:0000313" key="3">
    <source>
        <dbReference type="Proteomes" id="UP000253975"/>
    </source>
</evidence>
<protein>
    <submittedName>
        <fullName evidence="2">Uncharacterized protein</fullName>
    </submittedName>
</protein>
<gene>
    <name evidence="2" type="ORF">C1881_06155</name>
</gene>
<dbReference type="EMBL" id="PPTO01000009">
    <property type="protein sequence ID" value="RDB58150.1"/>
    <property type="molecule type" value="Genomic_DNA"/>
</dbReference>
<keyword evidence="1" id="KW-1133">Transmembrane helix</keyword>
<keyword evidence="1" id="KW-0472">Membrane</keyword>
<accession>A0A369LFQ1</accession>
<feature type="transmembrane region" description="Helical" evidence="1">
    <location>
        <begin position="92"/>
        <end position="111"/>
    </location>
</feature>
<feature type="transmembrane region" description="Helical" evidence="1">
    <location>
        <begin position="174"/>
        <end position="198"/>
    </location>
</feature>
<evidence type="ECO:0000256" key="1">
    <source>
        <dbReference type="SAM" id="Phobius"/>
    </source>
</evidence>
<organism evidence="2 3">
    <name type="scientific">Slackia isoflavoniconvertens</name>
    <dbReference type="NCBI Taxonomy" id="572010"/>
    <lineage>
        <taxon>Bacteria</taxon>
        <taxon>Bacillati</taxon>
        <taxon>Actinomycetota</taxon>
        <taxon>Coriobacteriia</taxon>
        <taxon>Eggerthellales</taxon>
        <taxon>Eggerthellaceae</taxon>
        <taxon>Slackia</taxon>
    </lineage>
</organism>
<name>A0A369LFQ1_9ACTN</name>
<sequence>MRIDKTARQKGTSSWLKELIFVDDVEGNARPTDEGAMSGARGSKRETADENEGDLVLFSLLKITGKAQSAIAKTLDRLFLGLMDRSMGETNFFVVTMMGLACAKVLSAQFFEAAAFGELNLLAFLIAICATAACAASKKLPANPLAALCISVLPALIETAAICAVRGLNYSEEYAFITAVALACAVGGFFLGIAWHLADETDPNEALKRVIIGAVWGFAIGATASIIAETMPVITNALANREIPTFLEQLLATR</sequence>
<proteinExistence type="predicted"/>